<gene>
    <name evidence="1" type="ORF">PPL_09112</name>
</gene>
<evidence type="ECO:0000313" key="2">
    <source>
        <dbReference type="Proteomes" id="UP000001396"/>
    </source>
</evidence>
<name>D3BKN0_HETP5</name>
<keyword evidence="2" id="KW-1185">Reference proteome</keyword>
<proteinExistence type="predicted"/>
<dbReference type="InParanoid" id="D3BKN0"/>
<evidence type="ECO:0000313" key="1">
    <source>
        <dbReference type="EMBL" id="EFA78460.1"/>
    </source>
</evidence>
<accession>D3BKN0</accession>
<protein>
    <submittedName>
        <fullName evidence="1">Uncharacterized protein</fullName>
    </submittedName>
</protein>
<comment type="caution">
    <text evidence="1">The sequence shown here is derived from an EMBL/GenBank/DDBJ whole genome shotgun (WGS) entry which is preliminary data.</text>
</comment>
<reference evidence="1 2" key="1">
    <citation type="journal article" date="2011" name="Genome Res.">
        <title>Phylogeny-wide analysis of social amoeba genomes highlights ancient origins for complex intercellular communication.</title>
        <authorList>
            <person name="Heidel A.J."/>
            <person name="Lawal H.M."/>
            <person name="Felder M."/>
            <person name="Schilde C."/>
            <person name="Helps N.R."/>
            <person name="Tunggal B."/>
            <person name="Rivero F."/>
            <person name="John U."/>
            <person name="Schleicher M."/>
            <person name="Eichinger L."/>
            <person name="Platzer M."/>
            <person name="Noegel A.A."/>
            <person name="Schaap P."/>
            <person name="Gloeckner G."/>
        </authorList>
    </citation>
    <scope>NUCLEOTIDE SEQUENCE [LARGE SCALE GENOMIC DNA]</scope>
    <source>
        <strain evidence="2">ATCC 26659 / Pp 5 / PN500</strain>
    </source>
</reference>
<sequence length="52" mass="5854">MIDFKGGLKSHHKSNQILINSEMFPATATCGIKQNTTAHYCYCWEVVATNLH</sequence>
<dbReference type="Proteomes" id="UP000001396">
    <property type="component" value="Unassembled WGS sequence"/>
</dbReference>
<dbReference type="GeneID" id="31364587"/>
<organism evidence="1 2">
    <name type="scientific">Heterostelium pallidum (strain ATCC 26659 / Pp 5 / PN500)</name>
    <name type="common">Cellular slime mold</name>
    <name type="synonym">Polysphondylium pallidum</name>
    <dbReference type="NCBI Taxonomy" id="670386"/>
    <lineage>
        <taxon>Eukaryota</taxon>
        <taxon>Amoebozoa</taxon>
        <taxon>Evosea</taxon>
        <taxon>Eumycetozoa</taxon>
        <taxon>Dictyostelia</taxon>
        <taxon>Acytosteliales</taxon>
        <taxon>Acytosteliaceae</taxon>
        <taxon>Heterostelium</taxon>
    </lineage>
</organism>
<dbReference type="RefSeq" id="XP_020430584.1">
    <property type="nucleotide sequence ID" value="XM_020579909.1"/>
</dbReference>
<dbReference type="EMBL" id="ADBJ01000038">
    <property type="protein sequence ID" value="EFA78460.1"/>
    <property type="molecule type" value="Genomic_DNA"/>
</dbReference>
<dbReference type="AlphaFoldDB" id="D3BKN0"/>